<name>A0A127K438_9RHOO</name>
<dbReference type="KEGG" id="thu:AC731_007110"/>
<protein>
    <recommendedName>
        <fullName evidence="3">Restriction alleviation protein, Lar family</fullName>
    </recommendedName>
</protein>
<gene>
    <name evidence="1" type="ORF">AC731_007110</name>
</gene>
<evidence type="ECO:0000313" key="1">
    <source>
        <dbReference type="EMBL" id="AMO36731.1"/>
    </source>
</evidence>
<dbReference type="EMBL" id="CP014646">
    <property type="protein sequence ID" value="AMO36731.1"/>
    <property type="molecule type" value="Genomic_DNA"/>
</dbReference>
<dbReference type="Pfam" id="PF14354">
    <property type="entry name" value="Lar_restr_allev"/>
    <property type="match status" value="1"/>
</dbReference>
<dbReference type="RefSeq" id="WP_048702891.1">
    <property type="nucleotide sequence ID" value="NZ_CP014646.1"/>
</dbReference>
<dbReference type="Proteomes" id="UP000036902">
    <property type="component" value="Chromosome"/>
</dbReference>
<accession>A0A127K438</accession>
<sequence length="98" mass="10633">MSARIVPQDGDEPVLPELLPCPFCGGRAVLNNVGWVMGRRRVYCACAECRGCGQDIQYRPGPDHGLRDEALYAAACAWNTRAAPASRIASDLEDATRL</sequence>
<reference evidence="2" key="1">
    <citation type="submission" date="2016-03" db="EMBL/GenBank/DDBJ databases">
        <authorList>
            <person name="Ma C."/>
            <person name="Zhou S."/>
            <person name="Yang G."/>
        </authorList>
    </citation>
    <scope>NUCLEOTIDE SEQUENCE [LARGE SCALE GENOMIC DNA]</scope>
    <source>
        <strain evidence="2">SgZ-1</strain>
    </source>
</reference>
<dbReference type="STRING" id="1134435.AC731_007110"/>
<proteinExistence type="predicted"/>
<organism evidence="1 2">
    <name type="scientific">Thauera humireducens</name>
    <dbReference type="NCBI Taxonomy" id="1134435"/>
    <lineage>
        <taxon>Bacteria</taxon>
        <taxon>Pseudomonadati</taxon>
        <taxon>Pseudomonadota</taxon>
        <taxon>Betaproteobacteria</taxon>
        <taxon>Rhodocyclales</taxon>
        <taxon>Zoogloeaceae</taxon>
        <taxon>Thauera</taxon>
    </lineage>
</organism>
<keyword evidence="2" id="KW-1185">Reference proteome</keyword>
<dbReference type="AlphaFoldDB" id="A0A127K438"/>
<evidence type="ECO:0008006" key="3">
    <source>
        <dbReference type="Google" id="ProtNLM"/>
    </source>
</evidence>
<evidence type="ECO:0000313" key="2">
    <source>
        <dbReference type="Proteomes" id="UP000036902"/>
    </source>
</evidence>